<feature type="transmembrane region" description="Helical" evidence="2">
    <location>
        <begin position="223"/>
        <end position="240"/>
    </location>
</feature>
<evidence type="ECO:0000256" key="2">
    <source>
        <dbReference type="SAM" id="Phobius"/>
    </source>
</evidence>
<feature type="region of interest" description="Disordered" evidence="1">
    <location>
        <begin position="330"/>
        <end position="349"/>
    </location>
</feature>
<feature type="transmembrane region" description="Helical" evidence="2">
    <location>
        <begin position="190"/>
        <end position="211"/>
    </location>
</feature>
<evidence type="ECO:0000313" key="3">
    <source>
        <dbReference type="EMBL" id="KAA1422844.1"/>
    </source>
</evidence>
<evidence type="ECO:0000313" key="4">
    <source>
        <dbReference type="Proteomes" id="UP000307768"/>
    </source>
</evidence>
<protein>
    <recommendedName>
        <fullName evidence="5">ABC transporter permease</fullName>
    </recommendedName>
</protein>
<feature type="transmembrane region" description="Helical" evidence="2">
    <location>
        <begin position="159"/>
        <end position="183"/>
    </location>
</feature>
<comment type="caution">
    <text evidence="3">The sequence shown here is derived from an EMBL/GenBank/DDBJ whole genome shotgun (WGS) entry which is preliminary data.</text>
</comment>
<keyword evidence="2" id="KW-0472">Membrane</keyword>
<accession>A0A5Q6RY38</accession>
<evidence type="ECO:0008006" key="5">
    <source>
        <dbReference type="Google" id="ProtNLM"/>
    </source>
</evidence>
<dbReference type="EMBL" id="VDFQ02000003">
    <property type="protein sequence ID" value="KAA1422844.1"/>
    <property type="molecule type" value="Genomic_DNA"/>
</dbReference>
<name>A0A5Q6RY38_9ACTN</name>
<dbReference type="RefSeq" id="WP_149769794.1">
    <property type="nucleotide sequence ID" value="NZ_VDFQ02000003.1"/>
</dbReference>
<proteinExistence type="predicted"/>
<feature type="transmembrane region" description="Helical" evidence="2">
    <location>
        <begin position="308"/>
        <end position="325"/>
    </location>
</feature>
<dbReference type="AlphaFoldDB" id="A0A5Q6RY38"/>
<sequence>MSTTTRSASAPAWGRAAGAAALAAFVVTLVVAAFVWPAATTTPHDLPVVVTGPPAAVDGVTATLEESAPGRFDLATVADREAAVEAVEQRDAYGAIVLGAEPEVLTASAAGGPSHQAMLRLADELSAALAARSGAPAPPTPAVTVTDVASLSTDDAQGIGMTAAAFPLVIGGIAGGVVISLLVTGRTRRLAALALYAVLAGASTTAVVQGWFDILQGSAVENAGAIGLAFLATSSMLVGLSSLIGRAGIGVGALLTLLVANPIASAAQPPEFLPGAWGEIGQLFVPGAALTLLRSLSYFPEADLARPLLVLGAWAAAGIAMVLIGRKGDDPDTAAPAPREEAEATYATA</sequence>
<feature type="transmembrane region" description="Helical" evidence="2">
    <location>
        <begin position="247"/>
        <end position="264"/>
    </location>
</feature>
<gene>
    <name evidence="3" type="ORF">FE697_011875</name>
</gene>
<reference evidence="3 4" key="1">
    <citation type="submission" date="2019-09" db="EMBL/GenBank/DDBJ databases">
        <title>Mumia zhuanghuii sp. nov. isolated from the intestinal contents of plateau pika (Ochotona curzoniae) in the Qinghai-Tibet plateau of China.</title>
        <authorList>
            <person name="Tian Z."/>
        </authorList>
    </citation>
    <scope>NUCLEOTIDE SEQUENCE [LARGE SCALE GENOMIC DNA]</scope>
    <source>
        <strain evidence="4">350</strain>
    </source>
</reference>
<dbReference type="Proteomes" id="UP000307768">
    <property type="component" value="Unassembled WGS sequence"/>
</dbReference>
<organism evidence="3 4">
    <name type="scientific">Mumia zhuanghuii</name>
    <dbReference type="NCBI Taxonomy" id="2585211"/>
    <lineage>
        <taxon>Bacteria</taxon>
        <taxon>Bacillati</taxon>
        <taxon>Actinomycetota</taxon>
        <taxon>Actinomycetes</taxon>
        <taxon>Propionibacteriales</taxon>
        <taxon>Nocardioidaceae</taxon>
        <taxon>Mumia</taxon>
    </lineage>
</organism>
<evidence type="ECO:0000256" key="1">
    <source>
        <dbReference type="SAM" id="MobiDB-lite"/>
    </source>
</evidence>
<keyword evidence="2" id="KW-0812">Transmembrane</keyword>
<dbReference type="OrthoDB" id="2151407at2"/>
<keyword evidence="2" id="KW-1133">Transmembrane helix</keyword>
<feature type="transmembrane region" description="Helical" evidence="2">
    <location>
        <begin position="12"/>
        <end position="36"/>
    </location>
</feature>